<evidence type="ECO:0008006" key="5">
    <source>
        <dbReference type="Google" id="ProtNLM"/>
    </source>
</evidence>
<evidence type="ECO:0000256" key="1">
    <source>
        <dbReference type="SAM" id="Coils"/>
    </source>
</evidence>
<dbReference type="GO" id="GO:0051256">
    <property type="term" value="P:mitotic spindle midzone assembly"/>
    <property type="evidence" value="ECO:0007669"/>
    <property type="project" value="TreeGrafter"/>
</dbReference>
<dbReference type="GO" id="GO:0008017">
    <property type="term" value="F:microtubule binding"/>
    <property type="evidence" value="ECO:0007669"/>
    <property type="project" value="InterPro"/>
</dbReference>
<keyword evidence="1" id="KW-0175">Coiled coil</keyword>
<sequence length="699" mass="81501">MESDYEKLSDQLTMDALEELDLNVIEHLPWAQDLWLKIQLHTKKGFLNWCKIVEKLTGTNAEPVKEWANDYLKVIDETCIDLVIDIDALHTNTIDKIQNLLSKLQKLCIELHQKMPPKIGQDKLSLFEERERLKKRIQECEEIINAKKKEIKILTDKQTKYCNYLGEEPKFNLPCPPLPTPQQMEEFQKYIDKLEHEKFEREERYCMLKEDIMKLVEDLRYKPNSDFEHRVLSSDNISVTNENMSKLELFSKNLVEVKRSTDDEVSHLRNKVEELWKMLEIDLVDRDEFRTHYTGSSLRTLDALRVEVKRCDEIRKTNIKVFIDKLRRELEDIWRKCHRVNEAKSFPYFNSDCYTEDLLDLHDIELQKWKCYYEENCKLLGLLEKHKELWEKVIQLEDNTSGPNRYKNRGGKLLQEEKERNKLSKMIPKIEEEILALSEEYKNNNGYSLMTFGITPEEYINNMYTERENTKKLKLSARKQQRDTTAVGVMKSAISLFPSTSTAVTPTLLSATKRKILGTPASENKRQKLGTPRSLFKPKRTPGTVPKIKVTHPTLTLPSQKRRSRTSMERRRRRRSGRNKGVNATVMNQSKNTTYSEFQNSPLAFSSFCSPIEEGQYNTLHFLLLASLRNDLSNRGGCRSTILPDDMVTKTPAAQSRLKTPSKSPTPFKTPLSHTPTSARKGNSTSKFSACKTNLKLLF</sequence>
<dbReference type="Proteomes" id="UP000625711">
    <property type="component" value="Unassembled WGS sequence"/>
</dbReference>
<feature type="coiled-coil region" evidence="1">
    <location>
        <begin position="413"/>
        <end position="440"/>
    </location>
</feature>
<feature type="coiled-coil region" evidence="1">
    <location>
        <begin position="94"/>
        <end position="157"/>
    </location>
</feature>
<dbReference type="Gene3D" id="1.20.58.1520">
    <property type="match status" value="1"/>
</dbReference>
<dbReference type="AlphaFoldDB" id="A0A834LYY2"/>
<gene>
    <name evidence="3" type="ORF">GWI33_021010</name>
</gene>
<feature type="compositionally biased region" description="Low complexity" evidence="2">
    <location>
        <begin position="658"/>
        <end position="673"/>
    </location>
</feature>
<protein>
    <recommendedName>
        <fullName evidence="5">Protein regulator of cytokinesis 1</fullName>
    </recommendedName>
</protein>
<dbReference type="EMBL" id="JAACXV010014605">
    <property type="protein sequence ID" value="KAF7265556.1"/>
    <property type="molecule type" value="Genomic_DNA"/>
</dbReference>
<feature type="region of interest" description="Disordered" evidence="2">
    <location>
        <begin position="643"/>
        <end position="686"/>
    </location>
</feature>
<reference evidence="3" key="1">
    <citation type="submission" date="2020-08" db="EMBL/GenBank/DDBJ databases">
        <title>Genome sequencing and assembly of the red palm weevil Rhynchophorus ferrugineus.</title>
        <authorList>
            <person name="Dias G.B."/>
            <person name="Bergman C.M."/>
            <person name="Manee M."/>
        </authorList>
    </citation>
    <scope>NUCLEOTIDE SEQUENCE</scope>
    <source>
        <strain evidence="3">AA-2017</strain>
        <tissue evidence="3">Whole larva</tissue>
    </source>
</reference>
<feature type="compositionally biased region" description="Basic residues" evidence="2">
    <location>
        <begin position="560"/>
        <end position="578"/>
    </location>
</feature>
<keyword evidence="4" id="KW-1185">Reference proteome</keyword>
<dbReference type="OrthoDB" id="642895at2759"/>
<comment type="caution">
    <text evidence="3">The sequence shown here is derived from an EMBL/GenBank/DDBJ whole genome shotgun (WGS) entry which is preliminary data.</text>
</comment>
<feature type="compositionally biased region" description="Polar residues" evidence="2">
    <location>
        <begin position="674"/>
        <end position="686"/>
    </location>
</feature>
<dbReference type="Pfam" id="PF03999">
    <property type="entry name" value="MAP65_ASE1"/>
    <property type="match status" value="1"/>
</dbReference>
<evidence type="ECO:0000313" key="3">
    <source>
        <dbReference type="EMBL" id="KAF7265556.1"/>
    </source>
</evidence>
<name>A0A834LYY2_RHYFE</name>
<evidence type="ECO:0000313" key="4">
    <source>
        <dbReference type="Proteomes" id="UP000625711"/>
    </source>
</evidence>
<evidence type="ECO:0000256" key="2">
    <source>
        <dbReference type="SAM" id="MobiDB-lite"/>
    </source>
</evidence>
<dbReference type="InterPro" id="IPR007145">
    <property type="entry name" value="MAP65_Ase1_PRC1"/>
</dbReference>
<dbReference type="GO" id="GO:0005737">
    <property type="term" value="C:cytoplasm"/>
    <property type="evidence" value="ECO:0007669"/>
    <property type="project" value="TreeGrafter"/>
</dbReference>
<dbReference type="PANTHER" id="PTHR19321">
    <property type="entry name" value="PROTEIN REGULATOR OF CYTOKINESIS 1 PRC1-RELATED"/>
    <property type="match status" value="1"/>
</dbReference>
<feature type="region of interest" description="Disordered" evidence="2">
    <location>
        <begin position="517"/>
        <end position="584"/>
    </location>
</feature>
<proteinExistence type="predicted"/>
<dbReference type="GO" id="GO:1990023">
    <property type="term" value="C:mitotic spindle midzone"/>
    <property type="evidence" value="ECO:0007669"/>
    <property type="project" value="TreeGrafter"/>
</dbReference>
<accession>A0A834LYY2</accession>
<organism evidence="3 4">
    <name type="scientific">Rhynchophorus ferrugineus</name>
    <name type="common">Red palm weevil</name>
    <name type="synonym">Curculio ferrugineus</name>
    <dbReference type="NCBI Taxonomy" id="354439"/>
    <lineage>
        <taxon>Eukaryota</taxon>
        <taxon>Metazoa</taxon>
        <taxon>Ecdysozoa</taxon>
        <taxon>Arthropoda</taxon>
        <taxon>Hexapoda</taxon>
        <taxon>Insecta</taxon>
        <taxon>Pterygota</taxon>
        <taxon>Neoptera</taxon>
        <taxon>Endopterygota</taxon>
        <taxon>Coleoptera</taxon>
        <taxon>Polyphaga</taxon>
        <taxon>Cucujiformia</taxon>
        <taxon>Curculionidae</taxon>
        <taxon>Dryophthorinae</taxon>
        <taxon>Rhynchophorus</taxon>
    </lineage>
</organism>
<dbReference type="PANTHER" id="PTHR19321:SF41">
    <property type="entry name" value="FASCETTO-RELATED"/>
    <property type="match status" value="1"/>
</dbReference>